<protein>
    <recommendedName>
        <fullName evidence="4">DUF3447 domain-containing protein</fullName>
    </recommendedName>
</protein>
<keyword evidence="1" id="KW-0175">Coiled coil</keyword>
<gene>
    <name evidence="2" type="ORF">M9Y10_023500</name>
</gene>
<accession>A0ABR2KVA8</accession>
<proteinExistence type="predicted"/>
<organism evidence="2 3">
    <name type="scientific">Tritrichomonas musculus</name>
    <dbReference type="NCBI Taxonomy" id="1915356"/>
    <lineage>
        <taxon>Eukaryota</taxon>
        <taxon>Metamonada</taxon>
        <taxon>Parabasalia</taxon>
        <taxon>Tritrichomonadida</taxon>
        <taxon>Tritrichomonadidae</taxon>
        <taxon>Tritrichomonas</taxon>
    </lineage>
</organism>
<dbReference type="Pfam" id="PF00023">
    <property type="entry name" value="Ank"/>
    <property type="match status" value="1"/>
</dbReference>
<evidence type="ECO:0000313" key="2">
    <source>
        <dbReference type="EMBL" id="KAK8895058.1"/>
    </source>
</evidence>
<dbReference type="InterPro" id="IPR036770">
    <property type="entry name" value="Ankyrin_rpt-contain_sf"/>
</dbReference>
<dbReference type="SUPFAM" id="SSF48403">
    <property type="entry name" value="Ankyrin repeat"/>
    <property type="match status" value="1"/>
</dbReference>
<name>A0ABR2KVA8_9EUKA</name>
<feature type="coiled-coil region" evidence="1">
    <location>
        <begin position="277"/>
        <end position="308"/>
    </location>
</feature>
<keyword evidence="3" id="KW-1185">Reference proteome</keyword>
<comment type="caution">
    <text evidence="2">The sequence shown here is derived from an EMBL/GenBank/DDBJ whole genome shotgun (WGS) entry which is preliminary data.</text>
</comment>
<evidence type="ECO:0000313" key="3">
    <source>
        <dbReference type="Proteomes" id="UP001470230"/>
    </source>
</evidence>
<dbReference type="SMART" id="SM00248">
    <property type="entry name" value="ANK"/>
    <property type="match status" value="2"/>
</dbReference>
<evidence type="ECO:0008006" key="4">
    <source>
        <dbReference type="Google" id="ProtNLM"/>
    </source>
</evidence>
<reference evidence="2 3" key="1">
    <citation type="submission" date="2024-04" db="EMBL/GenBank/DDBJ databases">
        <title>Tritrichomonas musculus Genome.</title>
        <authorList>
            <person name="Alves-Ferreira E."/>
            <person name="Grigg M."/>
            <person name="Lorenzi H."/>
            <person name="Galac M."/>
        </authorList>
    </citation>
    <scope>NUCLEOTIDE SEQUENCE [LARGE SCALE GENOMIC DNA]</scope>
    <source>
        <strain evidence="2 3">EAF2021</strain>
    </source>
</reference>
<evidence type="ECO:0000256" key="1">
    <source>
        <dbReference type="SAM" id="Coils"/>
    </source>
</evidence>
<sequence length="409" mass="49692">MNIQEYLTDMKNIQKNILYFLETETEQELNFQNLIDFFDERVIIEHKHELKSTLYLISKISQNHHRGPDFFSKIERIIKHFKENIKKFFKNSEIFNIFKNDKRILLFLFEEKIIEMNEYIVKVMTKTNKYIKANYPEYFSPEIKLFEKDEIKLSENFYNNRKIGENEKIICELIRKDMSSDFVAYIHRTNYSSNATIESSIYETNSFLYNKKPTLIEYATFFGSIEVFKFLRYQQAEMNSSLWIYAIHSQNAEIIHILEECFIELPEVLNLKDKYIYDENNTNNNNEEEEEEEEEDNINKKSQNLCNEILIESIKCHHLNFTTYFQNFLQFEEDHQNDDIKSIAPYCFHYYNFNFFPDELDNIYILYYACRYDYYQIVEHLLNEGRIDPNTKNISYSIHFKNRISKLIL</sequence>
<dbReference type="EMBL" id="JAPFFF010000003">
    <property type="protein sequence ID" value="KAK8895058.1"/>
    <property type="molecule type" value="Genomic_DNA"/>
</dbReference>
<dbReference type="Proteomes" id="UP001470230">
    <property type="component" value="Unassembled WGS sequence"/>
</dbReference>
<dbReference type="InterPro" id="IPR002110">
    <property type="entry name" value="Ankyrin_rpt"/>
</dbReference>